<dbReference type="SUPFAM" id="SSF47473">
    <property type="entry name" value="EF-hand"/>
    <property type="match status" value="1"/>
</dbReference>
<feature type="compositionally biased region" description="Gly residues" evidence="13">
    <location>
        <begin position="603"/>
        <end position="623"/>
    </location>
</feature>
<evidence type="ECO:0000256" key="1">
    <source>
        <dbReference type="ARBA" id="ARBA00004141"/>
    </source>
</evidence>
<dbReference type="GO" id="GO:0005509">
    <property type="term" value="F:calcium ion binding"/>
    <property type="evidence" value="ECO:0007669"/>
    <property type="project" value="InterPro"/>
</dbReference>
<dbReference type="InterPro" id="IPR027359">
    <property type="entry name" value="Volt_channel_dom_sf"/>
</dbReference>
<evidence type="ECO:0000256" key="11">
    <source>
        <dbReference type="ARBA" id="ARBA00023136"/>
    </source>
</evidence>
<feature type="domain" description="EF-hand" evidence="15">
    <location>
        <begin position="402"/>
        <end position="437"/>
    </location>
</feature>
<feature type="region of interest" description="Disordered" evidence="13">
    <location>
        <begin position="516"/>
        <end position="569"/>
    </location>
</feature>
<dbReference type="eggNOG" id="KOG3713">
    <property type="taxonomic scope" value="Eukaryota"/>
</dbReference>
<evidence type="ECO:0000256" key="7">
    <source>
        <dbReference type="ARBA" id="ARBA00022882"/>
    </source>
</evidence>
<dbReference type="RefSeq" id="XP_005775726.1">
    <property type="nucleotide sequence ID" value="XM_005775669.1"/>
</dbReference>
<dbReference type="InterPro" id="IPR028325">
    <property type="entry name" value="VG_K_chnl"/>
</dbReference>
<dbReference type="GeneID" id="17268847"/>
<keyword evidence="12" id="KW-0407">Ion channel</keyword>
<evidence type="ECO:0000256" key="9">
    <source>
        <dbReference type="ARBA" id="ARBA00022989"/>
    </source>
</evidence>
<feature type="transmembrane region" description="Helical" evidence="14">
    <location>
        <begin position="266"/>
        <end position="284"/>
    </location>
</feature>
<dbReference type="PANTHER" id="PTHR11537:SF254">
    <property type="entry name" value="POTASSIUM VOLTAGE-GATED CHANNEL PROTEIN SHAB"/>
    <property type="match status" value="1"/>
</dbReference>
<evidence type="ECO:0000256" key="6">
    <source>
        <dbReference type="ARBA" id="ARBA00022837"/>
    </source>
</evidence>
<keyword evidence="3" id="KW-0633">Potassium transport</keyword>
<evidence type="ECO:0000256" key="14">
    <source>
        <dbReference type="SAM" id="Phobius"/>
    </source>
</evidence>
<keyword evidence="9 14" id="KW-1133">Transmembrane helix</keyword>
<evidence type="ECO:0000256" key="10">
    <source>
        <dbReference type="ARBA" id="ARBA00023065"/>
    </source>
</evidence>
<organism evidence="16 17">
    <name type="scientific">Emiliania huxleyi (strain CCMP1516)</name>
    <dbReference type="NCBI Taxonomy" id="280463"/>
    <lineage>
        <taxon>Eukaryota</taxon>
        <taxon>Haptista</taxon>
        <taxon>Haptophyta</taxon>
        <taxon>Prymnesiophyceae</taxon>
        <taxon>Isochrysidales</taxon>
        <taxon>Noelaerhabdaceae</taxon>
        <taxon>Emiliania</taxon>
    </lineage>
</organism>
<feature type="transmembrane region" description="Helical" evidence="14">
    <location>
        <begin position="113"/>
        <end position="135"/>
    </location>
</feature>
<evidence type="ECO:0000256" key="3">
    <source>
        <dbReference type="ARBA" id="ARBA00022538"/>
    </source>
</evidence>
<evidence type="ECO:0000256" key="4">
    <source>
        <dbReference type="ARBA" id="ARBA00022692"/>
    </source>
</evidence>
<dbReference type="PaxDb" id="2903-EOD23297"/>
<dbReference type="STRING" id="2903.R1CL17"/>
<dbReference type="InterPro" id="IPR005821">
    <property type="entry name" value="Ion_trans_dom"/>
</dbReference>
<dbReference type="AlphaFoldDB" id="A0A0D3JIG2"/>
<keyword evidence="10" id="KW-0406">Ion transport</keyword>
<dbReference type="InterPro" id="IPR011992">
    <property type="entry name" value="EF-hand-dom_pair"/>
</dbReference>
<keyword evidence="2" id="KW-0813">Transport</keyword>
<comment type="subcellular location">
    <subcellularLocation>
        <location evidence="1">Membrane</location>
        <topology evidence="1">Multi-pass membrane protein</topology>
    </subcellularLocation>
</comment>
<evidence type="ECO:0000313" key="16">
    <source>
        <dbReference type="EnsemblProtists" id="EOD23297"/>
    </source>
</evidence>
<dbReference type="GO" id="GO:0008076">
    <property type="term" value="C:voltage-gated potassium channel complex"/>
    <property type="evidence" value="ECO:0007669"/>
    <property type="project" value="InterPro"/>
</dbReference>
<keyword evidence="4 14" id="KW-0812">Transmembrane</keyword>
<feature type="transmembrane region" description="Helical" evidence="14">
    <location>
        <begin position="147"/>
        <end position="169"/>
    </location>
</feature>
<dbReference type="InterPro" id="IPR002048">
    <property type="entry name" value="EF_hand_dom"/>
</dbReference>
<feature type="transmembrane region" description="Helical" evidence="14">
    <location>
        <begin position="353"/>
        <end position="374"/>
    </location>
</feature>
<evidence type="ECO:0000256" key="5">
    <source>
        <dbReference type="ARBA" id="ARBA00022826"/>
    </source>
</evidence>
<evidence type="ECO:0000256" key="12">
    <source>
        <dbReference type="ARBA" id="ARBA00023303"/>
    </source>
</evidence>
<dbReference type="Gene3D" id="1.20.120.350">
    <property type="entry name" value="Voltage-gated potassium channels. Chain C"/>
    <property type="match status" value="1"/>
</dbReference>
<dbReference type="Gene3D" id="1.10.287.70">
    <property type="match status" value="1"/>
</dbReference>
<dbReference type="Proteomes" id="UP000013827">
    <property type="component" value="Unassembled WGS sequence"/>
</dbReference>
<dbReference type="EnsemblProtists" id="EOD23297">
    <property type="protein sequence ID" value="EOD23297"/>
    <property type="gene ID" value="EMIHUDRAFT_116528"/>
</dbReference>
<keyword evidence="5" id="KW-0631">Potassium channel</keyword>
<feature type="compositionally biased region" description="Low complexity" evidence="13">
    <location>
        <begin position="48"/>
        <end position="61"/>
    </location>
</feature>
<evidence type="ECO:0000313" key="17">
    <source>
        <dbReference type="Proteomes" id="UP000013827"/>
    </source>
</evidence>
<proteinExistence type="predicted"/>
<dbReference type="GO" id="GO:0001508">
    <property type="term" value="P:action potential"/>
    <property type="evidence" value="ECO:0007669"/>
    <property type="project" value="TreeGrafter"/>
</dbReference>
<reference evidence="16" key="2">
    <citation type="submission" date="2024-10" db="UniProtKB">
        <authorList>
            <consortium name="EnsemblProtists"/>
        </authorList>
    </citation>
    <scope>IDENTIFICATION</scope>
</reference>
<evidence type="ECO:0000259" key="15">
    <source>
        <dbReference type="PROSITE" id="PS50222"/>
    </source>
</evidence>
<dbReference type="KEGG" id="ehx:EMIHUDRAFT_116528"/>
<feature type="region of interest" description="Disordered" evidence="13">
    <location>
        <begin position="48"/>
        <end position="70"/>
    </location>
</feature>
<name>A0A0D3JIG2_EMIH1</name>
<keyword evidence="11 14" id="KW-0472">Membrane</keyword>
<keyword evidence="8" id="KW-0630">Potassium</keyword>
<reference evidence="17" key="1">
    <citation type="journal article" date="2013" name="Nature">
        <title>Pan genome of the phytoplankton Emiliania underpins its global distribution.</title>
        <authorList>
            <person name="Read B.A."/>
            <person name="Kegel J."/>
            <person name="Klute M.J."/>
            <person name="Kuo A."/>
            <person name="Lefebvre S.C."/>
            <person name="Maumus F."/>
            <person name="Mayer C."/>
            <person name="Miller J."/>
            <person name="Monier A."/>
            <person name="Salamov A."/>
            <person name="Young J."/>
            <person name="Aguilar M."/>
            <person name="Claverie J.M."/>
            <person name="Frickenhaus S."/>
            <person name="Gonzalez K."/>
            <person name="Herman E.K."/>
            <person name="Lin Y.C."/>
            <person name="Napier J."/>
            <person name="Ogata H."/>
            <person name="Sarno A.F."/>
            <person name="Shmutz J."/>
            <person name="Schroeder D."/>
            <person name="de Vargas C."/>
            <person name="Verret F."/>
            <person name="von Dassow P."/>
            <person name="Valentin K."/>
            <person name="Van de Peer Y."/>
            <person name="Wheeler G."/>
            <person name="Dacks J.B."/>
            <person name="Delwiche C.F."/>
            <person name="Dyhrman S.T."/>
            <person name="Glockner G."/>
            <person name="John U."/>
            <person name="Richards T."/>
            <person name="Worden A.Z."/>
            <person name="Zhang X."/>
            <person name="Grigoriev I.V."/>
            <person name="Allen A.E."/>
            <person name="Bidle K."/>
            <person name="Borodovsky M."/>
            <person name="Bowler C."/>
            <person name="Brownlee C."/>
            <person name="Cock J.M."/>
            <person name="Elias M."/>
            <person name="Gladyshev V.N."/>
            <person name="Groth M."/>
            <person name="Guda C."/>
            <person name="Hadaegh A."/>
            <person name="Iglesias-Rodriguez M.D."/>
            <person name="Jenkins J."/>
            <person name="Jones B.M."/>
            <person name="Lawson T."/>
            <person name="Leese F."/>
            <person name="Lindquist E."/>
            <person name="Lobanov A."/>
            <person name="Lomsadze A."/>
            <person name="Malik S.B."/>
            <person name="Marsh M.E."/>
            <person name="Mackinder L."/>
            <person name="Mock T."/>
            <person name="Mueller-Roeber B."/>
            <person name="Pagarete A."/>
            <person name="Parker M."/>
            <person name="Probert I."/>
            <person name="Quesneville H."/>
            <person name="Raines C."/>
            <person name="Rensing S.A."/>
            <person name="Riano-Pachon D.M."/>
            <person name="Richier S."/>
            <person name="Rokitta S."/>
            <person name="Shiraiwa Y."/>
            <person name="Soanes D.M."/>
            <person name="van der Giezen M."/>
            <person name="Wahlund T.M."/>
            <person name="Williams B."/>
            <person name="Wilson W."/>
            <person name="Wolfe G."/>
            <person name="Wurch L.L."/>
        </authorList>
    </citation>
    <scope>NUCLEOTIDE SEQUENCE</scope>
</reference>
<evidence type="ECO:0000256" key="2">
    <source>
        <dbReference type="ARBA" id="ARBA00022448"/>
    </source>
</evidence>
<feature type="compositionally biased region" description="Low complexity" evidence="13">
    <location>
        <begin position="557"/>
        <end position="569"/>
    </location>
</feature>
<feature type="region of interest" description="Disordered" evidence="13">
    <location>
        <begin position="600"/>
        <end position="664"/>
    </location>
</feature>
<dbReference type="InterPro" id="IPR018247">
    <property type="entry name" value="EF_Hand_1_Ca_BS"/>
</dbReference>
<sequence length="664" mass="70872">MRRSASASGALIDEEQFEELTAVFDHSAVGNLATSVVSFVKDHVRHPAVAPAARSPSPTTHANHHQPSRPVSHIDLGHYHPGARHYAWLKWASSHSDWRLHLQLFLDDPSRSLAARAFSLAITAAILAQALLMMVETGSWGAVPDDCATWVAGWVLTAFFSVELVLVTISKRNVSEMFSSPYWWVDLISVVPDWTVLVIDAARGAASLASGSSINGCGSEAASANNPVQVAGDMLEVFRVVRILKIARYNPDSTVLFKALSLSARALAVPVVFVLIGAFFFGAMQPRCFAFSIPPRACAILYYVEHIELVILRADRSGGSPFGDIGEAIWCMLVTFTTVGYGDVSPEGHAGKVVGSVAILAGVVLLAMPLAIVGNNFSKAWEERSKVQLILRVQRTCIDRNISLNGMLQLFEEADTDRSGFLDYLEFHRLLDELGLDYTASEAPALPDLDEISDDISAPSRLSRPLCLAGAASGMDGFIRSLHLHRREQARAQGRRTGGRAPSSILSQSAANLPAAGAVRSPLQRPTPLQRPSSDIGLERYLKPRGRTGNLSPQWRSSDGGDAGAGLSSASAQREVVALMERMQRRQAALASSVERIERHLARGGGGGGGGGRGSGGAAGGSSGDEESEEGGWDVARGARLRGEELSEMPALPPSLTSPAAGPR</sequence>
<feature type="compositionally biased region" description="Low complexity" evidence="13">
    <location>
        <begin position="654"/>
        <end position="664"/>
    </location>
</feature>
<dbReference type="PANTHER" id="PTHR11537">
    <property type="entry name" value="VOLTAGE-GATED POTASSIUM CHANNEL"/>
    <property type="match status" value="1"/>
</dbReference>
<dbReference type="Pfam" id="PF00520">
    <property type="entry name" value="Ion_trans"/>
    <property type="match status" value="1"/>
</dbReference>
<protein>
    <recommendedName>
        <fullName evidence="15">EF-hand domain-containing protein</fullName>
    </recommendedName>
</protein>
<keyword evidence="7" id="KW-0851">Voltage-gated channel</keyword>
<evidence type="ECO:0000256" key="8">
    <source>
        <dbReference type="ARBA" id="ARBA00022958"/>
    </source>
</evidence>
<accession>A0A0D3JIG2</accession>
<dbReference type="PRINTS" id="PR00169">
    <property type="entry name" value="KCHANNEL"/>
</dbReference>
<dbReference type="PROSITE" id="PS50222">
    <property type="entry name" value="EF_HAND_2"/>
    <property type="match status" value="1"/>
</dbReference>
<keyword evidence="17" id="KW-1185">Reference proteome</keyword>
<dbReference type="HOGENOM" id="CLU_414736_0_0_1"/>
<keyword evidence="6" id="KW-0106">Calcium</keyword>
<dbReference type="SUPFAM" id="SSF81324">
    <property type="entry name" value="Voltage-gated potassium channels"/>
    <property type="match status" value="1"/>
</dbReference>
<evidence type="ECO:0000256" key="13">
    <source>
        <dbReference type="SAM" id="MobiDB-lite"/>
    </source>
</evidence>
<dbReference type="PROSITE" id="PS00018">
    <property type="entry name" value="EF_HAND_1"/>
    <property type="match status" value="1"/>
</dbReference>
<dbReference type="GO" id="GO:0005249">
    <property type="term" value="F:voltage-gated potassium channel activity"/>
    <property type="evidence" value="ECO:0007669"/>
    <property type="project" value="InterPro"/>
</dbReference>